<dbReference type="OrthoDB" id="5801062at2759"/>
<name>A0A0P1KSE3_9SACH</name>
<accession>A0A0P1KSE3</accession>
<protein>
    <submittedName>
        <fullName evidence="2">LAQU0S07e04038g1_1</fullName>
    </submittedName>
</protein>
<keyword evidence="3" id="KW-1185">Reference proteome</keyword>
<feature type="region of interest" description="Disordered" evidence="1">
    <location>
        <begin position="71"/>
        <end position="119"/>
    </location>
</feature>
<organism evidence="2 3">
    <name type="scientific">Lachancea quebecensis</name>
    <dbReference type="NCBI Taxonomy" id="1654605"/>
    <lineage>
        <taxon>Eukaryota</taxon>
        <taxon>Fungi</taxon>
        <taxon>Dikarya</taxon>
        <taxon>Ascomycota</taxon>
        <taxon>Saccharomycotina</taxon>
        <taxon>Saccharomycetes</taxon>
        <taxon>Saccharomycetales</taxon>
        <taxon>Saccharomycetaceae</taxon>
        <taxon>Lachancea</taxon>
    </lineage>
</organism>
<evidence type="ECO:0000313" key="3">
    <source>
        <dbReference type="Proteomes" id="UP000236544"/>
    </source>
</evidence>
<proteinExistence type="predicted"/>
<sequence>MEATTRISPIETEWIRTIIEDWDLSQLLKLQIDLAKEIQRRVLSPQDPVASATAENGTQRAKAGELQLLGQAQPELKYEDDSGEDFGLKNVMQKPPNREDGDKAVSEAKSSQVGPLDEVSIPGTLDMQVKEIDFSSPLKPANQPDAALQKPSPVKRPLAVISDSEGEMEWSETENSDANFYSSKKKREGAPKLDFNTNPFTNKPWIFEDFMVNEASTISRKIQANYESAKVSVFRSAVGQPTSNQKLVLNPDRGFEMVEESLREANNVFRGEIKFDNLRQRSESPPGYGRLDFPNTQESLMDRMKSREILYNKTKARFIEAVRTDLRPEERHFLFRNQSLNDAVNSGSFLWNQSTLKIFSRE</sequence>
<evidence type="ECO:0000256" key="1">
    <source>
        <dbReference type="SAM" id="MobiDB-lite"/>
    </source>
</evidence>
<dbReference type="Proteomes" id="UP000236544">
    <property type="component" value="Unassembled WGS sequence"/>
</dbReference>
<gene>
    <name evidence="2" type="ORF">LAQU0_S07e04038g</name>
</gene>
<reference evidence="3" key="1">
    <citation type="submission" date="2015-10" db="EMBL/GenBank/DDBJ databases">
        <authorList>
            <person name="Devillers H."/>
        </authorList>
    </citation>
    <scope>NUCLEOTIDE SEQUENCE [LARGE SCALE GENOMIC DNA]</scope>
</reference>
<evidence type="ECO:0000313" key="2">
    <source>
        <dbReference type="EMBL" id="CUS22956.1"/>
    </source>
</evidence>
<feature type="compositionally biased region" description="Basic and acidic residues" evidence="1">
    <location>
        <begin position="96"/>
        <end position="106"/>
    </location>
</feature>
<feature type="region of interest" description="Disordered" evidence="1">
    <location>
        <begin position="46"/>
        <end position="65"/>
    </location>
</feature>
<dbReference type="AlphaFoldDB" id="A0A0P1KSE3"/>
<dbReference type="EMBL" id="LN890573">
    <property type="protein sequence ID" value="CUS22956.1"/>
    <property type="molecule type" value="Genomic_DNA"/>
</dbReference>